<dbReference type="EMBL" id="JAKWFO010000005">
    <property type="protein sequence ID" value="KAI9636213.1"/>
    <property type="molecule type" value="Genomic_DNA"/>
</dbReference>
<dbReference type="Pfam" id="PF01722">
    <property type="entry name" value="BolA"/>
    <property type="match status" value="1"/>
</dbReference>
<dbReference type="RefSeq" id="XP_052945990.1">
    <property type="nucleotide sequence ID" value="XM_053087110.1"/>
</dbReference>
<sequence length="127" mass="13536">MSASSSSAAEASSSRPRSPTRIPGPVETSIQSKLVETFQPLLIRVTNDSSKHAHHSAMRAIGGGGGETHFAVHMVAPAFSGKTPIARHRLVNALLKDEFDTMGLHALSLRLKSPEEWKKEGGGEITP</sequence>
<dbReference type="SUPFAM" id="SSF82657">
    <property type="entry name" value="BolA-like"/>
    <property type="match status" value="1"/>
</dbReference>
<dbReference type="GO" id="GO:0005759">
    <property type="term" value="C:mitochondrial matrix"/>
    <property type="evidence" value="ECO:0007669"/>
    <property type="project" value="TreeGrafter"/>
</dbReference>
<reference evidence="3" key="1">
    <citation type="journal article" date="2022" name="G3 (Bethesda)">
        <title>High quality genome of the basidiomycete yeast Dioszegia hungarica PDD-24b-2 isolated from cloud water.</title>
        <authorList>
            <person name="Jarrige D."/>
            <person name="Haridas S."/>
            <person name="Bleykasten-Grosshans C."/>
            <person name="Joly M."/>
            <person name="Nadalig T."/>
            <person name="Sancelme M."/>
            <person name="Vuilleumier S."/>
            <person name="Grigoriev I.V."/>
            <person name="Amato P."/>
            <person name="Bringel F."/>
        </authorList>
    </citation>
    <scope>NUCLEOTIDE SEQUENCE</scope>
    <source>
        <strain evidence="3">PDD-24b-2</strain>
    </source>
</reference>
<dbReference type="PIRSF" id="PIRSF003113">
    <property type="entry name" value="BolA"/>
    <property type="match status" value="1"/>
</dbReference>
<organism evidence="3 4">
    <name type="scientific">Dioszegia hungarica</name>
    <dbReference type="NCBI Taxonomy" id="4972"/>
    <lineage>
        <taxon>Eukaryota</taxon>
        <taxon>Fungi</taxon>
        <taxon>Dikarya</taxon>
        <taxon>Basidiomycota</taxon>
        <taxon>Agaricomycotina</taxon>
        <taxon>Tremellomycetes</taxon>
        <taxon>Tremellales</taxon>
        <taxon>Bulleribasidiaceae</taxon>
        <taxon>Dioszegia</taxon>
    </lineage>
</organism>
<evidence type="ECO:0000256" key="1">
    <source>
        <dbReference type="RuleBase" id="RU003860"/>
    </source>
</evidence>
<keyword evidence="4" id="KW-1185">Reference proteome</keyword>
<dbReference type="AlphaFoldDB" id="A0AA38H943"/>
<proteinExistence type="inferred from homology"/>
<feature type="region of interest" description="Disordered" evidence="2">
    <location>
        <begin position="1"/>
        <end position="27"/>
    </location>
</feature>
<comment type="caution">
    <text evidence="3">The sequence shown here is derived from an EMBL/GenBank/DDBJ whole genome shotgun (WGS) entry which is preliminary data.</text>
</comment>
<dbReference type="PANTHER" id="PTHR46230">
    <property type="match status" value="1"/>
</dbReference>
<comment type="similarity">
    <text evidence="1">Belongs to the BolA/IbaG family.</text>
</comment>
<protein>
    <submittedName>
        <fullName evidence="3">Bola-like protein-domain-containing protein</fullName>
    </submittedName>
</protein>
<dbReference type="GO" id="GO:0044572">
    <property type="term" value="P:[4Fe-4S] cluster assembly"/>
    <property type="evidence" value="ECO:0007669"/>
    <property type="project" value="TreeGrafter"/>
</dbReference>
<name>A0AA38H943_9TREE</name>
<dbReference type="GeneID" id="77726311"/>
<accession>A0AA38H943</accession>
<evidence type="ECO:0000313" key="4">
    <source>
        <dbReference type="Proteomes" id="UP001164286"/>
    </source>
</evidence>
<dbReference type="PANTHER" id="PTHR46230:SF7">
    <property type="entry name" value="BOLA-LIKE PROTEIN 1"/>
    <property type="match status" value="1"/>
</dbReference>
<evidence type="ECO:0000256" key="2">
    <source>
        <dbReference type="SAM" id="MobiDB-lite"/>
    </source>
</evidence>
<dbReference type="Proteomes" id="UP001164286">
    <property type="component" value="Unassembled WGS sequence"/>
</dbReference>
<dbReference type="InterPro" id="IPR002634">
    <property type="entry name" value="BolA"/>
</dbReference>
<feature type="compositionally biased region" description="Low complexity" evidence="2">
    <location>
        <begin position="1"/>
        <end position="14"/>
    </location>
</feature>
<dbReference type="Gene3D" id="3.30.300.90">
    <property type="entry name" value="BolA-like"/>
    <property type="match status" value="1"/>
</dbReference>
<dbReference type="InterPro" id="IPR036065">
    <property type="entry name" value="BolA-like_sf"/>
</dbReference>
<gene>
    <name evidence="3" type="ORF">MKK02DRAFT_25903</name>
</gene>
<evidence type="ECO:0000313" key="3">
    <source>
        <dbReference type="EMBL" id="KAI9636213.1"/>
    </source>
</evidence>